<accession>A0A438GPR0</accession>
<feature type="region of interest" description="Disordered" evidence="1">
    <location>
        <begin position="47"/>
        <end position="143"/>
    </location>
</feature>
<reference evidence="2 3" key="1">
    <citation type="journal article" date="2018" name="PLoS Genet.">
        <title>Population sequencing reveals clonal diversity and ancestral inbreeding in the grapevine cultivar Chardonnay.</title>
        <authorList>
            <person name="Roach M.J."/>
            <person name="Johnson D.L."/>
            <person name="Bohlmann J."/>
            <person name="van Vuuren H.J."/>
            <person name="Jones S.J."/>
            <person name="Pretorius I.S."/>
            <person name="Schmidt S.A."/>
            <person name="Borneman A.R."/>
        </authorList>
    </citation>
    <scope>NUCLEOTIDE SEQUENCE [LARGE SCALE GENOMIC DNA]</scope>
    <source>
        <strain evidence="3">cv. Chardonnay</strain>
        <tissue evidence="2">Leaf</tissue>
    </source>
</reference>
<feature type="compositionally biased region" description="Basic residues" evidence="1">
    <location>
        <begin position="95"/>
        <end position="112"/>
    </location>
</feature>
<evidence type="ECO:0000256" key="1">
    <source>
        <dbReference type="SAM" id="MobiDB-lite"/>
    </source>
</evidence>
<gene>
    <name evidence="2" type="ORF">CK203_055981</name>
</gene>
<sequence>MAMLLTSHASLFFKNPKTLRLSSIPTQSPSLSFAKVSTQNPLFSSIRLYAASPDNPDSSSIKPPSASDGDASDSEASDQDIQHDAAPAVSPTNGVRRRSRSWSRSRSRRIRTRSSPAPTHPETRMSGVEMGMRRTRTSSRAMG</sequence>
<organism evidence="2 3">
    <name type="scientific">Vitis vinifera</name>
    <name type="common">Grape</name>
    <dbReference type="NCBI Taxonomy" id="29760"/>
    <lineage>
        <taxon>Eukaryota</taxon>
        <taxon>Viridiplantae</taxon>
        <taxon>Streptophyta</taxon>
        <taxon>Embryophyta</taxon>
        <taxon>Tracheophyta</taxon>
        <taxon>Spermatophyta</taxon>
        <taxon>Magnoliopsida</taxon>
        <taxon>eudicotyledons</taxon>
        <taxon>Gunneridae</taxon>
        <taxon>Pentapetalae</taxon>
        <taxon>rosids</taxon>
        <taxon>Vitales</taxon>
        <taxon>Vitaceae</taxon>
        <taxon>Viteae</taxon>
        <taxon>Vitis</taxon>
    </lineage>
</organism>
<evidence type="ECO:0000313" key="2">
    <source>
        <dbReference type="EMBL" id="RVW74195.1"/>
    </source>
</evidence>
<name>A0A438GPR0_VITVI</name>
<dbReference type="OrthoDB" id="498392at2759"/>
<proteinExistence type="predicted"/>
<protein>
    <submittedName>
        <fullName evidence="2">Uncharacterized protein</fullName>
    </submittedName>
</protein>
<evidence type="ECO:0000313" key="3">
    <source>
        <dbReference type="Proteomes" id="UP000288805"/>
    </source>
</evidence>
<dbReference type="Proteomes" id="UP000288805">
    <property type="component" value="Unassembled WGS sequence"/>
</dbReference>
<dbReference type="AlphaFoldDB" id="A0A438GPR0"/>
<comment type="caution">
    <text evidence="2">The sequence shown here is derived from an EMBL/GenBank/DDBJ whole genome shotgun (WGS) entry which is preliminary data.</text>
</comment>
<dbReference type="EMBL" id="QGNW01000374">
    <property type="protein sequence ID" value="RVW74195.1"/>
    <property type="molecule type" value="Genomic_DNA"/>
</dbReference>